<dbReference type="PANTHER" id="PTHR36181:SF2">
    <property type="entry name" value="INTRON-ENCODED ENDONUCLEASE AI3-RELATED"/>
    <property type="match status" value="1"/>
</dbReference>
<dbReference type="InterPro" id="IPR004860">
    <property type="entry name" value="LAGLIDADG_dom"/>
</dbReference>
<dbReference type="EMBL" id="CP003531">
    <property type="protein sequence ID" value="AFK50892.1"/>
    <property type="molecule type" value="Genomic_DNA"/>
</dbReference>
<name>I3TDQ4_THEC1</name>
<evidence type="ECO:0000313" key="2">
    <source>
        <dbReference type="EMBL" id="AFK50892.1"/>
    </source>
</evidence>
<accession>I3TDQ4</accession>
<evidence type="ECO:0000259" key="1">
    <source>
        <dbReference type="Pfam" id="PF00961"/>
    </source>
</evidence>
<dbReference type="Pfam" id="PF00961">
    <property type="entry name" value="LAGLIDADG_1"/>
    <property type="match status" value="1"/>
</dbReference>
<reference evidence="2 3" key="1">
    <citation type="journal article" date="2012" name="J. Bacteriol.">
        <title>Complete genome sequence of the hyperthermophilic cellulolytic Crenarchaeon 'Thermogladius cellulolyticus' 1633.</title>
        <authorList>
            <person name="Mardanov A.V."/>
            <person name="Kochetkova T.V."/>
            <person name="Beletsky A.V."/>
            <person name="Bonch-Osmolovskaya E.A."/>
            <person name="Ravin N.V."/>
            <person name="Skryabin K.G."/>
        </authorList>
    </citation>
    <scope>NUCLEOTIDE SEQUENCE [LARGE SCALE GENOMIC DNA]</scope>
    <source>
        <strain evidence="3">DSM 22663 / VKM B-2946 / 1633</strain>
    </source>
</reference>
<dbReference type="Proteomes" id="UP000005270">
    <property type="component" value="Chromosome"/>
</dbReference>
<keyword evidence="2" id="KW-0540">Nuclease</keyword>
<dbReference type="InterPro" id="IPR051289">
    <property type="entry name" value="LAGLIDADG_Endonuclease"/>
</dbReference>
<keyword evidence="2" id="KW-0378">Hydrolase</keyword>
<dbReference type="HOGENOM" id="CLU_1567250_0_0_2"/>
<proteinExistence type="predicted"/>
<evidence type="ECO:0000313" key="3">
    <source>
        <dbReference type="Proteomes" id="UP000005270"/>
    </source>
</evidence>
<dbReference type="InParanoid" id="I3TDQ4"/>
<gene>
    <name evidence="2" type="ordered locus">TCELL_0467</name>
</gene>
<feature type="domain" description="Homing endonuclease LAGLIDADG" evidence="1">
    <location>
        <begin position="12"/>
        <end position="112"/>
    </location>
</feature>
<keyword evidence="2" id="KW-0255">Endonuclease</keyword>
<dbReference type="AlphaFoldDB" id="I3TDQ4"/>
<dbReference type="PANTHER" id="PTHR36181">
    <property type="entry name" value="INTRON-ENCODED ENDONUCLEASE AI3-RELATED"/>
    <property type="match status" value="1"/>
</dbReference>
<dbReference type="eggNOG" id="arCOG08947">
    <property type="taxonomic scope" value="Archaea"/>
</dbReference>
<protein>
    <submittedName>
        <fullName evidence="2">rRNA intron-encoded endonuclease</fullName>
    </submittedName>
</protein>
<dbReference type="SUPFAM" id="SSF55608">
    <property type="entry name" value="Homing endonucleases"/>
    <property type="match status" value="1"/>
</dbReference>
<sequence>MSGNELINGYVIGLIDAEASFSVSVKLQKDLVYGIRLDPAFSITQLEEQTLKIVKNVIGAGRIIKKPGQEHLYVLIIDNMKELNEQLIPFINKHVGLLHSKRRQYEIFREIVSALYRGEHKDPLKLRELILKVYELSNLSRKSRRKRALREVLEIIESRIAKRWGLPGER</sequence>
<dbReference type="InterPro" id="IPR027434">
    <property type="entry name" value="Homing_endonucl"/>
</dbReference>
<organism evidence="2 3">
    <name type="scientific">Thermogladius calderae (strain DSM 22663 / VKM B-2946 / 1633)</name>
    <dbReference type="NCBI Taxonomy" id="1184251"/>
    <lineage>
        <taxon>Archaea</taxon>
        <taxon>Thermoproteota</taxon>
        <taxon>Thermoprotei</taxon>
        <taxon>Desulfurococcales</taxon>
        <taxon>Desulfurococcaceae</taxon>
        <taxon>Thermogladius</taxon>
    </lineage>
</organism>
<dbReference type="Gene3D" id="3.10.28.10">
    <property type="entry name" value="Homing endonucleases"/>
    <property type="match status" value="1"/>
</dbReference>
<dbReference type="GO" id="GO:0004519">
    <property type="term" value="F:endonuclease activity"/>
    <property type="evidence" value="ECO:0007669"/>
    <property type="project" value="UniProtKB-KW"/>
</dbReference>
<dbReference type="KEGG" id="thg:TCELL_0467"/>
<keyword evidence="3" id="KW-1185">Reference proteome</keyword>